<dbReference type="InterPro" id="IPR023485">
    <property type="entry name" value="Ptyr_pPase"/>
</dbReference>
<evidence type="ECO:0000259" key="2">
    <source>
        <dbReference type="SMART" id="SM00226"/>
    </source>
</evidence>
<proteinExistence type="predicted"/>
<dbReference type="PANTHER" id="PTHR43428">
    <property type="entry name" value="ARSENATE REDUCTASE"/>
    <property type="match status" value="1"/>
</dbReference>
<dbReference type="InterPro" id="IPR036196">
    <property type="entry name" value="Ptyr_pPase_sf"/>
</dbReference>
<accession>A0A1I6LXS6</accession>
<dbReference type="STRING" id="474950.SAMN05421771_1454"/>
<sequence length="133" mass="14353">MHKVIFACVHNAGRSQMAAAFFNVLADPTKAQAVSAGTEPGSRVHPEVLSVMQEVGIDLSFAKPQKLTQELANDAALLITMGCGDKCPYVPGLCRDDWPLRDPKGLPIEEVRAIRDEVRARVQNIIAAESLGT</sequence>
<dbReference type="GO" id="GO:0046685">
    <property type="term" value="P:response to arsenic-containing substance"/>
    <property type="evidence" value="ECO:0007669"/>
    <property type="project" value="UniProtKB-KW"/>
</dbReference>
<keyword evidence="4" id="KW-1185">Reference proteome</keyword>
<dbReference type="Pfam" id="PF01451">
    <property type="entry name" value="LMWPc"/>
    <property type="match status" value="1"/>
</dbReference>
<dbReference type="RefSeq" id="WP_089837966.1">
    <property type="nucleotide sequence ID" value="NZ_FOZL01000001.1"/>
</dbReference>
<protein>
    <submittedName>
        <fullName evidence="3">Protein-tyrosine-phosphatase</fullName>
    </submittedName>
</protein>
<dbReference type="CDD" id="cd16345">
    <property type="entry name" value="LMWP_ArsC"/>
    <property type="match status" value="1"/>
</dbReference>
<dbReference type="SMART" id="SM00226">
    <property type="entry name" value="LMWPc"/>
    <property type="match status" value="1"/>
</dbReference>
<dbReference type="EMBL" id="FOZL01000001">
    <property type="protein sequence ID" value="SFS08256.1"/>
    <property type="molecule type" value="Genomic_DNA"/>
</dbReference>
<name>A0A1I6LXS6_9BACT</name>
<dbReference type="SUPFAM" id="SSF52788">
    <property type="entry name" value="Phosphotyrosine protein phosphatases I"/>
    <property type="match status" value="1"/>
</dbReference>
<organism evidence="3 4">
    <name type="scientific">Granulicella pectinivorans</name>
    <dbReference type="NCBI Taxonomy" id="474950"/>
    <lineage>
        <taxon>Bacteria</taxon>
        <taxon>Pseudomonadati</taxon>
        <taxon>Acidobacteriota</taxon>
        <taxon>Terriglobia</taxon>
        <taxon>Terriglobales</taxon>
        <taxon>Acidobacteriaceae</taxon>
        <taxon>Granulicella</taxon>
    </lineage>
</organism>
<dbReference type="Gene3D" id="3.40.50.2300">
    <property type="match status" value="1"/>
</dbReference>
<gene>
    <name evidence="3" type="ORF">SAMN05421771_1454</name>
</gene>
<evidence type="ECO:0000256" key="1">
    <source>
        <dbReference type="ARBA" id="ARBA00022849"/>
    </source>
</evidence>
<dbReference type="PANTHER" id="PTHR43428:SF1">
    <property type="entry name" value="ARSENATE REDUCTASE"/>
    <property type="match status" value="1"/>
</dbReference>
<reference evidence="3 4" key="1">
    <citation type="submission" date="2016-10" db="EMBL/GenBank/DDBJ databases">
        <authorList>
            <person name="de Groot N.N."/>
        </authorList>
    </citation>
    <scope>NUCLEOTIDE SEQUENCE [LARGE SCALE GENOMIC DNA]</scope>
    <source>
        <strain evidence="3 4">DSM 21001</strain>
    </source>
</reference>
<evidence type="ECO:0000313" key="3">
    <source>
        <dbReference type="EMBL" id="SFS08256.1"/>
    </source>
</evidence>
<feature type="domain" description="Phosphotyrosine protein phosphatase I" evidence="2">
    <location>
        <begin position="2"/>
        <end position="128"/>
    </location>
</feature>
<dbReference type="OrthoDB" id="9784339at2"/>
<dbReference type="Proteomes" id="UP000199024">
    <property type="component" value="Unassembled WGS sequence"/>
</dbReference>
<keyword evidence="1" id="KW-0059">Arsenical resistance</keyword>
<dbReference type="AlphaFoldDB" id="A0A1I6LXS6"/>
<evidence type="ECO:0000313" key="4">
    <source>
        <dbReference type="Proteomes" id="UP000199024"/>
    </source>
</evidence>